<dbReference type="GO" id="GO:0008525">
    <property type="term" value="F:phosphatidylcholine transporter activity"/>
    <property type="evidence" value="ECO:0007669"/>
    <property type="project" value="TreeGrafter"/>
</dbReference>
<evidence type="ECO:0000313" key="5">
    <source>
        <dbReference type="Proteomes" id="UP000274756"/>
    </source>
</evidence>
<dbReference type="InterPro" id="IPR023393">
    <property type="entry name" value="START-like_dom_sf"/>
</dbReference>
<evidence type="ECO:0000256" key="1">
    <source>
        <dbReference type="SAM" id="MobiDB-lite"/>
    </source>
</evidence>
<accession>A0A0N4UJN3</accession>
<evidence type="ECO:0000313" key="3">
    <source>
        <dbReference type="EMBL" id="VDN60253.1"/>
    </source>
</evidence>
<feature type="compositionally biased region" description="Basic and acidic residues" evidence="1">
    <location>
        <begin position="1"/>
        <end position="13"/>
    </location>
</feature>
<dbReference type="GO" id="GO:0031210">
    <property type="term" value="F:phosphatidylcholine binding"/>
    <property type="evidence" value="ECO:0007669"/>
    <property type="project" value="TreeGrafter"/>
</dbReference>
<dbReference type="STRING" id="318479.A0A0N4UJN3"/>
<dbReference type="PANTHER" id="PTHR10658:SF81">
    <property type="entry name" value="PROTEIN RETINAL DEGENERATION B"/>
    <property type="match status" value="1"/>
</dbReference>
<evidence type="ECO:0000313" key="4">
    <source>
        <dbReference type="Proteomes" id="UP000038040"/>
    </source>
</evidence>
<feature type="region of interest" description="Disordered" evidence="1">
    <location>
        <begin position="1"/>
        <end position="22"/>
    </location>
</feature>
<evidence type="ECO:0000259" key="2">
    <source>
        <dbReference type="Pfam" id="PF02121"/>
    </source>
</evidence>
<dbReference type="PRINTS" id="PR00391">
    <property type="entry name" value="PITRANSFER"/>
</dbReference>
<name>A0A0N4UJN3_DRAME</name>
<keyword evidence="5" id="KW-1185">Reference proteome</keyword>
<organism evidence="4 6">
    <name type="scientific">Dracunculus medinensis</name>
    <name type="common">Guinea worm</name>
    <dbReference type="NCBI Taxonomy" id="318479"/>
    <lineage>
        <taxon>Eukaryota</taxon>
        <taxon>Metazoa</taxon>
        <taxon>Ecdysozoa</taxon>
        <taxon>Nematoda</taxon>
        <taxon>Chromadorea</taxon>
        <taxon>Rhabditida</taxon>
        <taxon>Spirurina</taxon>
        <taxon>Dracunculoidea</taxon>
        <taxon>Dracunculidae</taxon>
        <taxon>Dracunculus</taxon>
    </lineage>
</organism>
<sequence>KKSRIDSSGKDSGVEILTNEPYTNGPGGSGQYTFKIYHIGNKLPTWIRNLLPSTALEAHEEAWNAYPYTKTKYSCPIVDRFSVEVQTKYFNDAGIQENVFDLKGDELKNRTIDIMDFVNDALPYYDYAVDEDPKLYQSNKTGRGPLTENWINECIQDGKPIMCAYKLCKVEFRYWGLQTRVEKWIQSFALRNTMLRAHRQAWAWQDEWYGLTITEIRQLEAEVLFFNFLANKSTPFKLHRFFILS</sequence>
<dbReference type="SUPFAM" id="SSF55961">
    <property type="entry name" value="Bet v1-like"/>
    <property type="match status" value="1"/>
</dbReference>
<evidence type="ECO:0000313" key="6">
    <source>
        <dbReference type="WBParaSite" id="DME_0000787701-mRNA-1"/>
    </source>
</evidence>
<dbReference type="OrthoDB" id="10053061at2759"/>
<dbReference type="Gene3D" id="3.30.530.20">
    <property type="match status" value="1"/>
</dbReference>
<gene>
    <name evidence="3" type="ORF">DME_LOCUS10226</name>
</gene>
<dbReference type="WBParaSite" id="DME_0000787701-mRNA-1">
    <property type="protein sequence ID" value="DME_0000787701-mRNA-1"/>
    <property type="gene ID" value="DME_0000787701"/>
</dbReference>
<dbReference type="GO" id="GO:0008526">
    <property type="term" value="F:phosphatidylinositol transfer activity"/>
    <property type="evidence" value="ECO:0007669"/>
    <property type="project" value="TreeGrafter"/>
</dbReference>
<protein>
    <submittedName>
        <fullName evidence="6">Phosphatidylinositol transfer protein</fullName>
    </submittedName>
</protein>
<reference evidence="6" key="1">
    <citation type="submission" date="2017-02" db="UniProtKB">
        <authorList>
            <consortium name="WormBaseParasite"/>
        </authorList>
    </citation>
    <scope>IDENTIFICATION</scope>
</reference>
<dbReference type="InterPro" id="IPR001666">
    <property type="entry name" value="PI_transfer"/>
</dbReference>
<dbReference type="EMBL" id="UYYG01001207">
    <property type="protein sequence ID" value="VDN60253.1"/>
    <property type="molecule type" value="Genomic_DNA"/>
</dbReference>
<dbReference type="Pfam" id="PF02121">
    <property type="entry name" value="IP_trans"/>
    <property type="match status" value="1"/>
</dbReference>
<dbReference type="AlphaFoldDB" id="A0A0N4UJN3"/>
<dbReference type="PANTHER" id="PTHR10658">
    <property type="entry name" value="PHOSPHATIDYLINOSITOL TRANSFER PROTEIN"/>
    <property type="match status" value="1"/>
</dbReference>
<feature type="domain" description="Phosphatidylinositol transfer protein N-terminal" evidence="2">
    <location>
        <begin position="2"/>
        <end position="223"/>
    </location>
</feature>
<dbReference type="Proteomes" id="UP000038040">
    <property type="component" value="Unplaced"/>
</dbReference>
<dbReference type="GO" id="GO:0035091">
    <property type="term" value="F:phosphatidylinositol binding"/>
    <property type="evidence" value="ECO:0007669"/>
    <property type="project" value="TreeGrafter"/>
</dbReference>
<dbReference type="FunFam" id="3.30.530.20:FF:000028">
    <property type="entry name" value="Phosphatidylinositol transfer protein 5"/>
    <property type="match status" value="1"/>
</dbReference>
<dbReference type="GO" id="GO:0005737">
    <property type="term" value="C:cytoplasm"/>
    <property type="evidence" value="ECO:0007669"/>
    <property type="project" value="UniProtKB-ARBA"/>
</dbReference>
<reference evidence="3 5" key="2">
    <citation type="submission" date="2018-11" db="EMBL/GenBank/DDBJ databases">
        <authorList>
            <consortium name="Pathogen Informatics"/>
        </authorList>
    </citation>
    <scope>NUCLEOTIDE SEQUENCE [LARGE SCALE GENOMIC DNA]</scope>
</reference>
<dbReference type="InterPro" id="IPR055261">
    <property type="entry name" value="PI_transfer_N"/>
</dbReference>
<proteinExistence type="predicted"/>
<dbReference type="GO" id="GO:0071944">
    <property type="term" value="C:cell periphery"/>
    <property type="evidence" value="ECO:0007669"/>
    <property type="project" value="UniProtKB-ARBA"/>
</dbReference>
<dbReference type="Proteomes" id="UP000274756">
    <property type="component" value="Unassembled WGS sequence"/>
</dbReference>